<dbReference type="Proteomes" id="UP000005824">
    <property type="component" value="Unassembled WGS sequence"/>
</dbReference>
<protein>
    <submittedName>
        <fullName evidence="3">Autotransporter-associated beta strand repeat protein</fullName>
    </submittedName>
</protein>
<accession>B4D997</accession>
<dbReference type="Gene3D" id="2.160.20.20">
    <property type="match status" value="1"/>
</dbReference>
<dbReference type="STRING" id="497964.CfE428DRAFT_5487"/>
<organism evidence="3 4">
    <name type="scientific">Chthoniobacter flavus Ellin428</name>
    <dbReference type="NCBI Taxonomy" id="497964"/>
    <lineage>
        <taxon>Bacteria</taxon>
        <taxon>Pseudomonadati</taxon>
        <taxon>Verrucomicrobiota</taxon>
        <taxon>Spartobacteria</taxon>
        <taxon>Chthoniobacterales</taxon>
        <taxon>Chthoniobacteraceae</taxon>
        <taxon>Chthoniobacter</taxon>
    </lineage>
</organism>
<dbReference type="RefSeq" id="WP_006982808.1">
    <property type="nucleotide sequence ID" value="NZ_ABVL01000025.1"/>
</dbReference>
<evidence type="ECO:0000313" key="4">
    <source>
        <dbReference type="Proteomes" id="UP000005824"/>
    </source>
</evidence>
<dbReference type="NCBIfam" id="TIGR02601">
    <property type="entry name" value="autotrns_rpt"/>
    <property type="match status" value="6"/>
</dbReference>
<evidence type="ECO:0000256" key="1">
    <source>
        <dbReference type="ARBA" id="ARBA00022729"/>
    </source>
</evidence>
<gene>
    <name evidence="3" type="ORF">CfE428DRAFT_5487</name>
</gene>
<proteinExistence type="predicted"/>
<dbReference type="eggNOG" id="COG3210">
    <property type="taxonomic scope" value="Bacteria"/>
</dbReference>
<dbReference type="SUPFAM" id="SSF51126">
    <property type="entry name" value="Pectin lyase-like"/>
    <property type="match status" value="7"/>
</dbReference>
<keyword evidence="1" id="KW-0732">Signal</keyword>
<dbReference type="Pfam" id="PF12951">
    <property type="entry name" value="PATR"/>
    <property type="match status" value="19"/>
</dbReference>
<comment type="caution">
    <text evidence="3">The sequence shown here is derived from an EMBL/GenBank/DDBJ whole genome shotgun (WGS) entry which is preliminary data.</text>
</comment>
<dbReference type="InterPro" id="IPR013425">
    <property type="entry name" value="Autotrns_rpt"/>
</dbReference>
<evidence type="ECO:0000313" key="3">
    <source>
        <dbReference type="EMBL" id="EDY17000.1"/>
    </source>
</evidence>
<name>B4D997_9BACT</name>
<keyword evidence="2" id="KW-0812">Transmembrane</keyword>
<feature type="transmembrane region" description="Helical" evidence="2">
    <location>
        <begin position="3261"/>
        <end position="3285"/>
    </location>
</feature>
<dbReference type="InParanoid" id="B4D997"/>
<dbReference type="NCBIfam" id="TIGR02595">
    <property type="entry name" value="PEP_CTERM"/>
    <property type="match status" value="1"/>
</dbReference>
<reference evidence="3 4" key="1">
    <citation type="journal article" date="2011" name="J. Bacteriol.">
        <title>Genome sequence of Chthoniobacter flavus Ellin428, an aerobic heterotrophic soil bacterium.</title>
        <authorList>
            <person name="Kant R."/>
            <person name="van Passel M.W."/>
            <person name="Palva A."/>
            <person name="Lucas S."/>
            <person name="Lapidus A."/>
            <person name="Glavina Del Rio T."/>
            <person name="Dalin E."/>
            <person name="Tice H."/>
            <person name="Bruce D."/>
            <person name="Goodwin L."/>
            <person name="Pitluck S."/>
            <person name="Larimer F.W."/>
            <person name="Land M.L."/>
            <person name="Hauser L."/>
            <person name="Sangwan P."/>
            <person name="de Vos W.M."/>
            <person name="Janssen P.H."/>
            <person name="Smidt H."/>
        </authorList>
    </citation>
    <scope>NUCLEOTIDE SEQUENCE [LARGE SCALE GENOMIC DNA]</scope>
    <source>
        <strain evidence="3 4">Ellin428</strain>
    </source>
</reference>
<dbReference type="EMBL" id="ABVL01000025">
    <property type="protein sequence ID" value="EDY17000.1"/>
    <property type="molecule type" value="Genomic_DNA"/>
</dbReference>
<keyword evidence="4" id="KW-1185">Reference proteome</keyword>
<keyword evidence="2" id="KW-0472">Membrane</keyword>
<dbReference type="eggNOG" id="COG4625">
    <property type="taxonomic scope" value="Bacteria"/>
</dbReference>
<keyword evidence="2" id="KW-1133">Transmembrane helix</keyword>
<dbReference type="InterPro" id="IPR013424">
    <property type="entry name" value="Ice-binding_C"/>
</dbReference>
<sequence>MKHRPSISSRALRRFILANTIAGLVVTSLATTNLFIGSGSWNTPGNWSQNHVPGSSDALFFNSPAQLDNQLNGSFTAQTWSFDTGSSSFNVNANTSSATPQTLTLTGGTNANGGADLISLSAKTTGTITLGGTAGVGTLTIAFGATNGTISVANSAAKLVVGANAHLTGINGITKNGAGTLQILSTNSYTGGTTINFGTIAFANGSLGSGTITLNGGGLQWLPGNTQDISGQLGPVGFGGGMLDTNGNNVTFTGALTGTGTVNKVGTGTLTLTNASSTAPITLTAGTLALSSPGALGSGTFTLNGGTLSFGALSSASAGALSGSGSLTLMNNGNQPVNFTVGSNGASTFFSGSISGQGALFQSGAGTLTLSGDTSNLTGAIGVNQGTVILAASNVTLPGTMQLSGGNLGFGNNTATASIGSFGGAAPSIFSTQNGLGAPVAVTVGGSNNTFGFSGTITGNGSITKVGSGTMSLSGDSSTFTGGLALNAGALQISSSNALGTGTFTYNGGTLSFLTQNSFSAGALAGSGNISLQNNSSQPVTFTVGANGASTTYSGMLSGTGTLVKVGTGTLALTNPVSAANIQLQAGTLDVSASATALGLGIFTINGGALAFGTQTSSSVGALAGSGNLVLTNANNQGVTFNVGPLTASTTYSGAITGLGTLVVNSSGTLTLSGSGSTAGITLQSGSINLSLNGAALGTGTFTINGPSSAMHYGSQPNINAGALAGNGTLNLQNDSFQPVIFSVGSNGASTTFSGTLAGNGTLVMNGPGTMTLSGNNAGFTGTVSVNQGTVLFSSVSPNVSLPGNLNLAGGNAGFVGNLVNTASFGSINATSASSSLSTQNDLGQPLAVTVGTNGSSMTFQGSLTGTGTVIKQGPGTLTLANPNSTANITLASGTINTSQNGLGTGTFTFNGGTLNFGSSVSAGGLAGTADLALHGAVFTVGSNGATTSYAGALSNGLLVMNGPGTLQLTGTASSASITLLAGTIDLSLSDLGLGQGVFTINGGNLSFGLQTRSSTGALAGSGDLVLTNTSNRGVTFNVGNDGVSTTYTGALTGLGTLVKTGPGTLTLTNPNSTANITLSQGGLNISANGNALGSGTFTYNGGALNFGSSVSAGGLAGTADLALHGAVFTVGSNGATTSYAGALSGGTLIMNGPGTLGLAGTGSSAGIGLLAGTIDLSGSSTGLGTGIFTINGGNLTFGNQTSASAGSLAGSGGLVLTNASNQGVAFTVGANNLSTTYTGAVSGLGTLVKTGSGLLTLTNSNSTAGITVSQGGIDISQNGNALGTGTLTVNNGGFLNVGNLTNISAGAFAGFGTFTLQNNFGSPLIFTVGSNGASTSYSGQLFGPGTLVKVGTGTMALTASNSTANLTLANGAFDISFNGDALGLGVFTINGGALNFGTLTSATAGGLAGSGGLVLTNTSNQGVTFTVGSNNVPTTYAGAVTGLGTLVKTGTGSLALTNSNSTAAITLSQGTLDLSQYGSALGSGTFTDNGGTLNFGSLTSASAGGLAGTGTLSLSNNSFQPVALTVGSNGVSTTFPGQISGPGSLVKVGAGTLTLTAANTYGGGTIINGGSIVSTNVGTSFSVFGGGPVSVGVNGMLTGVGFIPGNTAVNGTLAPGNPIGTLNFGNTLSLANTGQLQITLGGETPGTNYSQVFVQNQFTLSGNLNLSFANGFLPNVGDKFFILDTVGGSAISGTFANVTPLGGNVGQITFDGVTFQVNYADSNTDGGSNDVSLTYMGSAGSGFFTWSGAGANTNWSTNANWLNGTAPSTSTFATQLIFSGSGTGNFLTPNNDTAGFEAGSISIQPGTGNFVFSGQSIFLGSGGLTSTRTGTQTFNNAIELFANQTWNIGNGSTVLINGNISGFSSPTLTKTGSGTLILAGATSLINGLTISAGTLQLGNGGTTGTLPNFMPIVDNGNLTFNFSRTVVETTDFGPISGAGTVTQAGPASVFLNSNTYTGGTIITGGLINFGGTGLGTGPVTLNGGGLQWSTLIDISSQLAPIGPLGGTFDTNGNSFSFNNPISGTGTLTKTGDGTLTLNPDSLGFSGGFTVLQGSLNYGFASNALGTGTITLAGGTIGFTNLTNANAGALAGTGNIVLTNAFNQPVNLFVGGNGASTTYSGTLSGLGTLTMNGTGTFTLAGDSTGSPSAVLLQQGTVALGTTNAAAGYLLVLNGGSLSFGTLTSASVGGLQGNGSVTLANVTNQAVALSVGANNSSSNFTGALTGPGALIKEGTGTLTLTNPTSTAAITLNAGTIDINNSPNALGGSTFTINGGTLNFDTQNTVFAGALAGSGPLVLTNSNNQPVQFIVGSNGASTTYSGTLSGFGGLIMNGTGTLTLAGDSTGSMSAISLQQGTVALATPNAAAGYTLALNGGTLSFGSLTTTTAGALQSNNGTLTLTNTYNQAVTFTVGGNNSSTTFGGLLNGLGTLVKTGTGTLTLGNPNSTAAIALNAGTIDINNSSNGLGSGTFTINGGTLKFDGQTVVFAGALAGSGNLALTNSLNQPVQFVVGSNNASTTYSGTLTGLGGVTMNGPGTLTLAGDSTGSISNVNLQQGTVALGTPNAAAGYTLNFSGGTLSFGILTSATVGGLQGGDGVTPLVLTNTNNRGITLAVGANGVQTTFSNPLTGLGTLVKIGNGTLTLSNSTSTAAITLAAGRLRLGVNNALGSGTFTLNGGTLSTNGMTNLGTGTFTINGGSIDFGSQANAVVGSLAGSGDLVLTNGSNAPVLFIVNGSSSTTYSGKITGLGQVAMQSSAGTLTLAGDSTGANGSVTLQQGTVALGTPQAAAGYTLTLNGGALSFGALTNVTVGGLLGNAPLTLTNSNNQPVTLTVGANSPVGIYNGALLGSGSLVMNGGGTLTLGNLGTTVPITLNAGTINLGANNVLGSGVFTMNGGTLSLNNFTPGGSMFTINGGTVNFGSQTNAQISSLAGTGGLVLTNTNNQPVTLNVNTIAGNPTSYGGALTGLGTLVVNGSGVLSLTGSNSTAPITLNGSTIDLSANGNGLGTGLFTILGGGLNFGALTAASAGGLTGSGLLTLTNTSNQGVAFTVGANNGSTSFTGTLTGLGSLIKMGTGTLTLTHLNSYNGGTNINNGAVAITNVGASSVLGTGPVHVGLAGTLTGNGQVVGAASIDGTVAPGNPSGNTIGQIIFGSLTFTSVAHLQLELGAGSPGTGYDQVVSNGQITLAGNLDVSLMDGFTPFLGEKFFILDDTPIGLTITGAFANVTPTGGATGLFTIPGVANFAVNYADTSGMDGNSTLNDVSLIYLGIPEPSSVVALLGGALTLLGWRRRRTRRG</sequence>
<evidence type="ECO:0000256" key="2">
    <source>
        <dbReference type="SAM" id="Phobius"/>
    </source>
</evidence>
<dbReference type="InterPro" id="IPR012332">
    <property type="entry name" value="Autotransporter_pectin_lyase_C"/>
</dbReference>
<dbReference type="InterPro" id="IPR011050">
    <property type="entry name" value="Pectin_lyase_fold/virulence"/>
</dbReference>